<evidence type="ECO:0000313" key="12">
    <source>
        <dbReference type="EMBL" id="KAH7434477.1"/>
    </source>
</evidence>
<feature type="chain" id="PRO_5035915427" description="pectinesterase" evidence="10">
    <location>
        <begin position="27"/>
        <end position="371"/>
    </location>
</feature>
<dbReference type="EMBL" id="CM035411">
    <property type="protein sequence ID" value="KAH7434477.1"/>
    <property type="molecule type" value="Genomic_DNA"/>
</dbReference>
<dbReference type="InterPro" id="IPR000070">
    <property type="entry name" value="Pectinesterase_cat"/>
</dbReference>
<dbReference type="PANTHER" id="PTHR31321:SF19">
    <property type="entry name" value="PECTINESTERASE 68-RELATED"/>
    <property type="match status" value="1"/>
</dbReference>
<evidence type="ECO:0000256" key="9">
    <source>
        <dbReference type="ARBA" id="ARBA00023085"/>
    </source>
</evidence>
<evidence type="ECO:0000256" key="7">
    <source>
        <dbReference type="ARBA" id="ARBA00022729"/>
    </source>
</evidence>
<dbReference type="GO" id="GO:0042545">
    <property type="term" value="P:cell wall modification"/>
    <property type="evidence" value="ECO:0007669"/>
    <property type="project" value="InterPro"/>
</dbReference>
<dbReference type="GO" id="GO:0030599">
    <property type="term" value="F:pectinesterase activity"/>
    <property type="evidence" value="ECO:0007669"/>
    <property type="project" value="UniProtKB-EC"/>
</dbReference>
<dbReference type="FunFam" id="2.160.20.10:FF:000008">
    <property type="entry name" value="Pectinesterase"/>
    <property type="match status" value="1"/>
</dbReference>
<keyword evidence="8" id="KW-0378">Hydrolase</keyword>
<feature type="signal peptide" evidence="10">
    <location>
        <begin position="1"/>
        <end position="26"/>
    </location>
</feature>
<dbReference type="Gene3D" id="2.160.20.10">
    <property type="entry name" value="Single-stranded right-handed beta-helix, Pectin lyase-like"/>
    <property type="match status" value="1"/>
</dbReference>
<evidence type="ECO:0000256" key="6">
    <source>
        <dbReference type="ARBA" id="ARBA00022525"/>
    </source>
</evidence>
<evidence type="ECO:0000256" key="10">
    <source>
        <dbReference type="SAM" id="SignalP"/>
    </source>
</evidence>
<dbReference type="InterPro" id="IPR011050">
    <property type="entry name" value="Pectin_lyase_fold/virulence"/>
</dbReference>
<dbReference type="PANTHER" id="PTHR31321">
    <property type="entry name" value="ACYL-COA THIOESTER HYDROLASE YBHC-RELATED"/>
    <property type="match status" value="1"/>
</dbReference>
<evidence type="ECO:0000256" key="2">
    <source>
        <dbReference type="ARBA" id="ARBA00004613"/>
    </source>
</evidence>
<dbReference type="OMA" id="SSKWVGP"/>
<comment type="pathway">
    <text evidence="3">Glycan metabolism; pectin degradation; 2-dehydro-3-deoxy-D-gluconate from pectin: step 1/5.</text>
</comment>
<evidence type="ECO:0000259" key="11">
    <source>
        <dbReference type="Pfam" id="PF01095"/>
    </source>
</evidence>
<dbReference type="Proteomes" id="UP000825935">
    <property type="component" value="Chromosome 6"/>
</dbReference>
<dbReference type="SUPFAM" id="SSF51126">
    <property type="entry name" value="Pectin lyase-like"/>
    <property type="match status" value="1"/>
</dbReference>
<evidence type="ECO:0000256" key="3">
    <source>
        <dbReference type="ARBA" id="ARBA00005184"/>
    </source>
</evidence>
<dbReference type="EC" id="3.1.1.11" evidence="5"/>
<protein>
    <recommendedName>
        <fullName evidence="5">pectinesterase</fullName>
        <ecNumber evidence="5">3.1.1.11</ecNumber>
    </recommendedName>
</protein>
<feature type="domain" description="Pectinesterase catalytic" evidence="11">
    <location>
        <begin position="75"/>
        <end position="363"/>
    </location>
</feature>
<name>A0A8T2UEK5_CERRI</name>
<dbReference type="Pfam" id="PF01095">
    <property type="entry name" value="Pectinesterase"/>
    <property type="match status" value="1"/>
</dbReference>
<organism evidence="12 13">
    <name type="scientific">Ceratopteris richardii</name>
    <name type="common">Triangle waterfern</name>
    <dbReference type="NCBI Taxonomy" id="49495"/>
    <lineage>
        <taxon>Eukaryota</taxon>
        <taxon>Viridiplantae</taxon>
        <taxon>Streptophyta</taxon>
        <taxon>Embryophyta</taxon>
        <taxon>Tracheophyta</taxon>
        <taxon>Polypodiopsida</taxon>
        <taxon>Polypodiidae</taxon>
        <taxon>Polypodiales</taxon>
        <taxon>Pteridineae</taxon>
        <taxon>Pteridaceae</taxon>
        <taxon>Parkerioideae</taxon>
        <taxon>Ceratopteris</taxon>
    </lineage>
</organism>
<evidence type="ECO:0000256" key="4">
    <source>
        <dbReference type="ARBA" id="ARBA00008891"/>
    </source>
</evidence>
<dbReference type="GO" id="GO:0005576">
    <property type="term" value="C:extracellular region"/>
    <property type="evidence" value="ECO:0007669"/>
    <property type="project" value="UniProtKB-SubCell"/>
</dbReference>
<dbReference type="GO" id="GO:0045490">
    <property type="term" value="P:pectin catabolic process"/>
    <property type="evidence" value="ECO:0007669"/>
    <property type="project" value="TreeGrafter"/>
</dbReference>
<dbReference type="InterPro" id="IPR012334">
    <property type="entry name" value="Pectin_lyas_fold"/>
</dbReference>
<keyword evidence="6" id="KW-0964">Secreted</keyword>
<evidence type="ECO:0000256" key="5">
    <source>
        <dbReference type="ARBA" id="ARBA00013229"/>
    </source>
</evidence>
<proteinExistence type="inferred from homology"/>
<sequence length="371" mass="40051">MKSPSHVNPVLGAGVFLTWLLLPVTALLTAADVELCGGLAGMSCARRMHQDKKQLIKEHGVRSARKLQEGEPVLVVDLNGQGQFSSIQEAVDSIQNGPATIQINAGTYIEKVVVPSSLSYITMQGAGMGLTIVQYNLKAADIGTDGFPLTAYNAATVSILSSNFVAKDITFQNTQPPPPPGVEGYQAPALKISGDKAAFYRCAFLGAQDTLCDDEGRHYFEACYLEGSIDFIFGNGRSLYKNCELHSIAEGYGSIAAQDRQSPSENTGFSFVNCKVTGSGPIYLGRAMGPYASIVFAYSHFDGILDPRGWDDWDHDLSKDSTVFFGQYQCDGPGADESHRVSWSHELSDSEVQPYLDLSFIDGSQWVPSSS</sequence>
<keyword evidence="9" id="KW-0063">Aspartyl esterase</keyword>
<accession>A0A8T2UEK5</accession>
<evidence type="ECO:0000256" key="8">
    <source>
        <dbReference type="ARBA" id="ARBA00022801"/>
    </source>
</evidence>
<evidence type="ECO:0000313" key="13">
    <source>
        <dbReference type="Proteomes" id="UP000825935"/>
    </source>
</evidence>
<reference evidence="12" key="1">
    <citation type="submission" date="2021-08" db="EMBL/GenBank/DDBJ databases">
        <title>WGS assembly of Ceratopteris richardii.</title>
        <authorList>
            <person name="Marchant D.B."/>
            <person name="Chen G."/>
            <person name="Jenkins J."/>
            <person name="Shu S."/>
            <person name="Leebens-Mack J."/>
            <person name="Grimwood J."/>
            <person name="Schmutz J."/>
            <person name="Soltis P."/>
            <person name="Soltis D."/>
            <person name="Chen Z.-H."/>
        </authorList>
    </citation>
    <scope>NUCLEOTIDE SEQUENCE</scope>
    <source>
        <strain evidence="12">Whitten #5841</strain>
        <tissue evidence="12">Leaf</tissue>
    </source>
</reference>
<evidence type="ECO:0000256" key="1">
    <source>
        <dbReference type="ARBA" id="ARBA00004196"/>
    </source>
</evidence>
<comment type="caution">
    <text evidence="12">The sequence shown here is derived from an EMBL/GenBank/DDBJ whole genome shotgun (WGS) entry which is preliminary data.</text>
</comment>
<keyword evidence="7 10" id="KW-0732">Signal</keyword>
<dbReference type="AlphaFoldDB" id="A0A8T2UEK5"/>
<gene>
    <name evidence="12" type="ORF">KP509_06G019100</name>
</gene>
<comment type="subcellular location">
    <subcellularLocation>
        <location evidence="1">Cell envelope</location>
    </subcellularLocation>
    <subcellularLocation>
        <location evidence="2">Secreted</location>
    </subcellularLocation>
</comment>
<dbReference type="OrthoDB" id="2019149at2759"/>
<comment type="similarity">
    <text evidence="4">Belongs to the pectinesterase family.</text>
</comment>
<keyword evidence="13" id="KW-1185">Reference proteome</keyword>